<evidence type="ECO:0000313" key="6">
    <source>
        <dbReference type="EMBL" id="MCA9386229.1"/>
    </source>
</evidence>
<dbReference type="Proteomes" id="UP000754563">
    <property type="component" value="Unassembled WGS sequence"/>
</dbReference>
<evidence type="ECO:0000256" key="1">
    <source>
        <dbReference type="ARBA" id="ARBA00006739"/>
    </source>
</evidence>
<dbReference type="CDD" id="cd04186">
    <property type="entry name" value="GT_2_like_c"/>
    <property type="match status" value="1"/>
</dbReference>
<keyword evidence="2" id="KW-0328">Glycosyltransferase</keyword>
<keyword evidence="4" id="KW-1133">Transmembrane helix</keyword>
<dbReference type="InterPro" id="IPR029044">
    <property type="entry name" value="Nucleotide-diphossugar_trans"/>
</dbReference>
<dbReference type="Gene3D" id="3.90.550.10">
    <property type="entry name" value="Spore Coat Polysaccharide Biosynthesis Protein SpsA, Chain A"/>
    <property type="match status" value="1"/>
</dbReference>
<evidence type="ECO:0000256" key="2">
    <source>
        <dbReference type="ARBA" id="ARBA00022676"/>
    </source>
</evidence>
<keyword evidence="4" id="KW-0812">Transmembrane</keyword>
<dbReference type="EMBL" id="JAGQLH010000102">
    <property type="protein sequence ID" value="MCA9386229.1"/>
    <property type="molecule type" value="Genomic_DNA"/>
</dbReference>
<dbReference type="GO" id="GO:0016757">
    <property type="term" value="F:glycosyltransferase activity"/>
    <property type="evidence" value="ECO:0007669"/>
    <property type="project" value="UniProtKB-KW"/>
</dbReference>
<comment type="caution">
    <text evidence="6">The sequence shown here is derived from an EMBL/GenBank/DDBJ whole genome shotgun (WGS) entry which is preliminary data.</text>
</comment>
<evidence type="ECO:0000259" key="5">
    <source>
        <dbReference type="Pfam" id="PF00535"/>
    </source>
</evidence>
<dbReference type="PANTHER" id="PTHR43179:SF12">
    <property type="entry name" value="GALACTOFURANOSYLTRANSFERASE GLFT2"/>
    <property type="match status" value="1"/>
</dbReference>
<dbReference type="InterPro" id="IPR001173">
    <property type="entry name" value="Glyco_trans_2-like"/>
</dbReference>
<proteinExistence type="inferred from homology"/>
<sequence>MNKPSSKKSKPLVSVIVLNWNGFEDTVEAIDSLLKQTYPNFNIICVDNASTGHDVAALTNKYGDKIRMVGQYENIGFVRAHNHIFQMLIDEDQAEYVALLNNDAVADPNWLENLMKCAIETNSSMVSGKLIKYDSRDLLDNTGLILLQTGDIVPRGEFTNVRTYSKRSRITAASGAGCMYSIRMLRQIGLFDEFFSTGYEDSELGLRAHLHNLKVMYEPKAIAYHKGSKSVNKIRNQNYSITLHRNSFYTYFSHMPILLQIIFIPFHIMKFIGIVLFGVATLRFKSLDSYLKALGLYLHNDRKIAKKRRHELLKYTKPSLLKLMLLHKNFLPHYLRYGLFSLKNLHGIRSKLEGI</sequence>
<protein>
    <submittedName>
        <fullName evidence="6">Glycosyltransferase family 2 protein</fullName>
    </submittedName>
</protein>
<reference evidence="6" key="1">
    <citation type="submission" date="2020-04" db="EMBL/GenBank/DDBJ databases">
        <authorList>
            <person name="Zhang T."/>
        </authorList>
    </citation>
    <scope>NUCLEOTIDE SEQUENCE</scope>
    <source>
        <strain evidence="6">HKST-UBA11</strain>
    </source>
</reference>
<dbReference type="Pfam" id="PF00535">
    <property type="entry name" value="Glycos_transf_2"/>
    <property type="match status" value="1"/>
</dbReference>
<keyword evidence="3" id="KW-0808">Transferase</keyword>
<accession>A0A955RKU2</accession>
<feature type="transmembrane region" description="Helical" evidence="4">
    <location>
        <begin position="257"/>
        <end position="282"/>
    </location>
</feature>
<name>A0A955RKU2_9BACT</name>
<dbReference type="SUPFAM" id="SSF53448">
    <property type="entry name" value="Nucleotide-diphospho-sugar transferases"/>
    <property type="match status" value="1"/>
</dbReference>
<feature type="domain" description="Glycosyltransferase 2-like" evidence="5">
    <location>
        <begin position="14"/>
        <end position="153"/>
    </location>
</feature>
<evidence type="ECO:0000313" key="7">
    <source>
        <dbReference type="Proteomes" id="UP000754563"/>
    </source>
</evidence>
<keyword evidence="4" id="KW-0472">Membrane</keyword>
<dbReference type="AlphaFoldDB" id="A0A955RKU2"/>
<organism evidence="6 7">
    <name type="scientific">Candidatus Dojkabacteria bacterium</name>
    <dbReference type="NCBI Taxonomy" id="2099670"/>
    <lineage>
        <taxon>Bacteria</taxon>
        <taxon>Candidatus Dojkabacteria</taxon>
    </lineage>
</organism>
<dbReference type="PANTHER" id="PTHR43179">
    <property type="entry name" value="RHAMNOSYLTRANSFERASE WBBL"/>
    <property type="match status" value="1"/>
</dbReference>
<comment type="similarity">
    <text evidence="1">Belongs to the glycosyltransferase 2 family.</text>
</comment>
<gene>
    <name evidence="6" type="ORF">KC717_06300</name>
</gene>
<reference evidence="6" key="2">
    <citation type="journal article" date="2021" name="Microbiome">
        <title>Successional dynamics and alternative stable states in a saline activated sludge microbial community over 9 years.</title>
        <authorList>
            <person name="Wang Y."/>
            <person name="Ye J."/>
            <person name="Ju F."/>
            <person name="Liu L."/>
            <person name="Boyd J.A."/>
            <person name="Deng Y."/>
            <person name="Parks D.H."/>
            <person name="Jiang X."/>
            <person name="Yin X."/>
            <person name="Woodcroft B.J."/>
            <person name="Tyson G.W."/>
            <person name="Hugenholtz P."/>
            <person name="Polz M.F."/>
            <person name="Zhang T."/>
        </authorList>
    </citation>
    <scope>NUCLEOTIDE SEQUENCE</scope>
    <source>
        <strain evidence="6">HKST-UBA11</strain>
    </source>
</reference>
<evidence type="ECO:0000256" key="3">
    <source>
        <dbReference type="ARBA" id="ARBA00022679"/>
    </source>
</evidence>
<evidence type="ECO:0000256" key="4">
    <source>
        <dbReference type="SAM" id="Phobius"/>
    </source>
</evidence>